<dbReference type="EMBL" id="BARU01000006">
    <property type="protein sequence ID" value="GAH25101.1"/>
    <property type="molecule type" value="Genomic_DNA"/>
</dbReference>
<comment type="caution">
    <text evidence="1">The sequence shown here is derived from an EMBL/GenBank/DDBJ whole genome shotgun (WGS) entry which is preliminary data.</text>
</comment>
<organism evidence="1">
    <name type="scientific">marine sediment metagenome</name>
    <dbReference type="NCBI Taxonomy" id="412755"/>
    <lineage>
        <taxon>unclassified sequences</taxon>
        <taxon>metagenomes</taxon>
        <taxon>ecological metagenomes</taxon>
    </lineage>
</organism>
<dbReference type="AlphaFoldDB" id="X1DVQ5"/>
<name>X1DVQ5_9ZZZZ</name>
<sequence length="57" mass="6254">MTKGKEGIVNVDKALAEKEAAQESFVRENGYESSTLTILIAHFKGEVDREGGKKQSK</sequence>
<reference evidence="1" key="1">
    <citation type="journal article" date="2014" name="Front. Microbiol.">
        <title>High frequency of phylogenetically diverse reductive dehalogenase-homologous genes in deep subseafloor sedimentary metagenomes.</title>
        <authorList>
            <person name="Kawai M."/>
            <person name="Futagami T."/>
            <person name="Toyoda A."/>
            <person name="Takaki Y."/>
            <person name="Nishi S."/>
            <person name="Hori S."/>
            <person name="Arai W."/>
            <person name="Tsubouchi T."/>
            <person name="Morono Y."/>
            <person name="Uchiyama I."/>
            <person name="Ito T."/>
            <person name="Fujiyama A."/>
            <person name="Inagaki F."/>
            <person name="Takami H."/>
        </authorList>
    </citation>
    <scope>NUCLEOTIDE SEQUENCE</scope>
    <source>
        <strain evidence="1">Expedition CK06-06</strain>
    </source>
</reference>
<accession>X1DVQ5</accession>
<protein>
    <submittedName>
        <fullName evidence="1">Uncharacterized protein</fullName>
    </submittedName>
</protein>
<evidence type="ECO:0000313" key="1">
    <source>
        <dbReference type="EMBL" id="GAH25101.1"/>
    </source>
</evidence>
<gene>
    <name evidence="1" type="ORF">S03H2_00075</name>
</gene>
<proteinExistence type="predicted"/>